<dbReference type="EMBL" id="CAVNYO010000040">
    <property type="protein sequence ID" value="CAK5263570.1"/>
    <property type="molecule type" value="Genomic_DNA"/>
</dbReference>
<comment type="caution">
    <text evidence="1">The sequence shown here is derived from an EMBL/GenBank/DDBJ whole genome shotgun (WGS) entry which is preliminary data.</text>
</comment>
<proteinExistence type="predicted"/>
<gene>
    <name evidence="1" type="ORF">MYCIT1_LOCUS3037</name>
</gene>
<sequence>MHPWSRRASYLMLPSAEVRKLGALDCLTKHQIGYGSATLKRAATIALHRMRPSSTTGLYESTPSVSKLCVCLDFDASRSLTGILQRLMHKYAPPGTGNVSPVTRA</sequence>
<accession>A0AAD2GVZ6</accession>
<dbReference type="Proteomes" id="UP001295794">
    <property type="component" value="Unassembled WGS sequence"/>
</dbReference>
<evidence type="ECO:0000313" key="1">
    <source>
        <dbReference type="EMBL" id="CAK5263570.1"/>
    </source>
</evidence>
<name>A0AAD2GVZ6_9AGAR</name>
<organism evidence="1 2">
    <name type="scientific">Mycena citricolor</name>
    <dbReference type="NCBI Taxonomy" id="2018698"/>
    <lineage>
        <taxon>Eukaryota</taxon>
        <taxon>Fungi</taxon>
        <taxon>Dikarya</taxon>
        <taxon>Basidiomycota</taxon>
        <taxon>Agaricomycotina</taxon>
        <taxon>Agaricomycetes</taxon>
        <taxon>Agaricomycetidae</taxon>
        <taxon>Agaricales</taxon>
        <taxon>Marasmiineae</taxon>
        <taxon>Mycenaceae</taxon>
        <taxon>Mycena</taxon>
    </lineage>
</organism>
<dbReference type="AlphaFoldDB" id="A0AAD2GVZ6"/>
<protein>
    <submittedName>
        <fullName evidence="1">Uncharacterized protein</fullName>
    </submittedName>
</protein>
<evidence type="ECO:0000313" key="2">
    <source>
        <dbReference type="Proteomes" id="UP001295794"/>
    </source>
</evidence>
<keyword evidence="2" id="KW-1185">Reference proteome</keyword>
<reference evidence="1" key="1">
    <citation type="submission" date="2023-11" db="EMBL/GenBank/DDBJ databases">
        <authorList>
            <person name="De Vega J J."/>
            <person name="De Vega J J."/>
        </authorList>
    </citation>
    <scope>NUCLEOTIDE SEQUENCE</scope>
</reference>